<sequence length="769" mass="84798">MLERTIKLQKLEVLIIDEELAVPKSVGGRAVRALADELTSRDIEVVEAASYHDGRSVFLSDASIDAILIDWTTREGKDKKSRAEALDLLRTIRSRNATVPIMLMADQAARDDLTVEVMQLTDEYVWLHADTIPFIASRVMAAIQRYQRNILPPFNRALLSYMNLAEYSWAAPGHQGGVAFTKTPAGRIFFDFFGENLFRADTGIERGGLGSLLEHSGPIGEAEAYAARVFGAHRSYSGLTGTSGANRTIFAAAVGDGQFALCDRNCHKSIEQGLILSGGIPAFLVPTRNRYGIIGPILPEEFEPKAIRAKLAAHPLRSHAVKPDPVYAVVTNSTYDGLCYDSAHVEALLGKTVDRIHLDEAWFGYARFNPIYENRFAMRGDPKAHKESDPTVFSTQSTHKLLAALSQSSYIHIRDGRNPIEHSRFNVSYMAQTTTSPLYALIASNEIGASMMDGPSGKALTDEVIEEAVSFRQTLARAHREFARKKDWFFWPWNAPKVKDPKTGKNVTFADADLQQLITDPECWVLHPGEKWHGFDGLPDGWCMLDPIKVGIVCPGMGDDGEMQASGIPAPVLSAYLHHFGNIPSRTTDHMVLCLFSIGITKGKWGTLMSVLLDFKDDYDANRPLVECLPDLVAEAPRVYGGMGLRDLADKMFRHMKESRAGQLQAQAFCVLPEPQMLPRRANGMLMAGEAELLPVEELANRVAGVGIIPYPPGIPIVLPGENFGPADGPWLSYIRALEDWGQTFPGFEKEVEGTVVVDGAYQAWAIKE</sequence>
<name>A0ACC5R3N4_9HYPH</name>
<reference evidence="1" key="1">
    <citation type="submission" date="2021-01" db="EMBL/GenBank/DDBJ databases">
        <authorList>
            <person name="Sun Q."/>
        </authorList>
    </citation>
    <scope>NUCLEOTIDE SEQUENCE</scope>
    <source>
        <strain evidence="1">YIM B02566</strain>
    </source>
</reference>
<comment type="caution">
    <text evidence="1">The sequence shown here is derived from an EMBL/GenBank/DDBJ whole genome shotgun (WGS) entry which is preliminary data.</text>
</comment>
<accession>A0ACC5R3N4</accession>
<protein>
    <submittedName>
        <fullName evidence="1">Uncharacterized protein</fullName>
    </submittedName>
</protein>
<dbReference type="EMBL" id="JAENHL010000007">
    <property type="protein sequence ID" value="MBK1867254.1"/>
    <property type="molecule type" value="Genomic_DNA"/>
</dbReference>
<evidence type="ECO:0000313" key="2">
    <source>
        <dbReference type="Proteomes" id="UP000616151"/>
    </source>
</evidence>
<proteinExistence type="predicted"/>
<evidence type="ECO:0000313" key="1">
    <source>
        <dbReference type="EMBL" id="MBK1867254.1"/>
    </source>
</evidence>
<keyword evidence="2" id="KW-1185">Reference proteome</keyword>
<gene>
    <name evidence="1" type="ORF">JHL16_12935</name>
</gene>
<dbReference type="Proteomes" id="UP000616151">
    <property type="component" value="Unassembled WGS sequence"/>
</dbReference>
<organism evidence="1 2">
    <name type="scientific">Taklimakanibacter albus</name>
    <dbReference type="NCBI Taxonomy" id="2800327"/>
    <lineage>
        <taxon>Bacteria</taxon>
        <taxon>Pseudomonadati</taxon>
        <taxon>Pseudomonadota</taxon>
        <taxon>Alphaproteobacteria</taxon>
        <taxon>Hyphomicrobiales</taxon>
        <taxon>Aestuariivirgaceae</taxon>
        <taxon>Taklimakanibacter</taxon>
    </lineage>
</organism>